<evidence type="ECO:0000313" key="3">
    <source>
        <dbReference type="Proteomes" id="UP001500238"/>
    </source>
</evidence>
<dbReference type="EMBL" id="BAAAES010000009">
    <property type="protein sequence ID" value="GAA0671138.1"/>
    <property type="molecule type" value="Genomic_DNA"/>
</dbReference>
<evidence type="ECO:0000313" key="2">
    <source>
        <dbReference type="EMBL" id="GAA0671138.1"/>
    </source>
</evidence>
<evidence type="ECO:0000256" key="1">
    <source>
        <dbReference type="SAM" id="MobiDB-lite"/>
    </source>
</evidence>
<name>A0ABN1HWM7_9SPHN</name>
<protein>
    <submittedName>
        <fullName evidence="2">Uncharacterized protein</fullName>
    </submittedName>
</protein>
<reference evidence="2 3" key="1">
    <citation type="journal article" date="2019" name="Int. J. Syst. Evol. Microbiol.">
        <title>The Global Catalogue of Microorganisms (GCM) 10K type strain sequencing project: providing services to taxonomists for standard genome sequencing and annotation.</title>
        <authorList>
            <consortium name="The Broad Institute Genomics Platform"/>
            <consortium name="The Broad Institute Genome Sequencing Center for Infectious Disease"/>
            <person name="Wu L."/>
            <person name="Ma J."/>
        </authorList>
    </citation>
    <scope>NUCLEOTIDE SEQUENCE [LARGE SCALE GENOMIC DNA]</scope>
    <source>
        <strain evidence="2 3">JCM 14603</strain>
    </source>
</reference>
<dbReference type="Proteomes" id="UP001500238">
    <property type="component" value="Unassembled WGS sequence"/>
</dbReference>
<organism evidence="2 3">
    <name type="scientific">Sphingomonas insulae</name>
    <dbReference type="NCBI Taxonomy" id="424800"/>
    <lineage>
        <taxon>Bacteria</taxon>
        <taxon>Pseudomonadati</taxon>
        <taxon>Pseudomonadota</taxon>
        <taxon>Alphaproteobacteria</taxon>
        <taxon>Sphingomonadales</taxon>
        <taxon>Sphingomonadaceae</taxon>
        <taxon>Sphingomonas</taxon>
    </lineage>
</organism>
<feature type="region of interest" description="Disordered" evidence="1">
    <location>
        <begin position="1"/>
        <end position="42"/>
    </location>
</feature>
<proteinExistence type="predicted"/>
<accession>A0ABN1HWM7</accession>
<keyword evidence="3" id="KW-1185">Reference proteome</keyword>
<sequence length="76" mass="7977">MRDRRKGRPPQGMPPFLRYRGSDVPPASTAPRADSPFGTTNLPEALPAAPVACLIRIGTPFHHLRGTFGGAAGIAG</sequence>
<gene>
    <name evidence="2" type="ORF">GCM10009102_22490</name>
</gene>
<comment type="caution">
    <text evidence="2">The sequence shown here is derived from an EMBL/GenBank/DDBJ whole genome shotgun (WGS) entry which is preliminary data.</text>
</comment>